<evidence type="ECO:0000256" key="5">
    <source>
        <dbReference type="ARBA" id="ARBA00023242"/>
    </source>
</evidence>
<dbReference type="SUPFAM" id="SSF54928">
    <property type="entry name" value="RNA-binding domain, RBD"/>
    <property type="match status" value="1"/>
</dbReference>
<evidence type="ECO:0000256" key="7">
    <source>
        <dbReference type="SAM" id="MobiDB-lite"/>
    </source>
</evidence>
<keyword evidence="2" id="KW-0328">Glycosyltransferase</keyword>
<feature type="domain" description="Macro" evidence="11">
    <location>
        <begin position="1215"/>
        <end position="1395"/>
    </location>
</feature>
<dbReference type="PROSITE" id="PS50918">
    <property type="entry name" value="WWE"/>
    <property type="match status" value="1"/>
</dbReference>
<dbReference type="InterPro" id="IPR002589">
    <property type="entry name" value="Macro_dom"/>
</dbReference>
<dbReference type="InterPro" id="IPR037197">
    <property type="entry name" value="WWE_dom_sf"/>
</dbReference>
<dbReference type="Gene3D" id="3.40.220.10">
    <property type="entry name" value="Leucine Aminopeptidase, subunit E, domain 1"/>
    <property type="match status" value="3"/>
</dbReference>
<evidence type="ECO:0000256" key="4">
    <source>
        <dbReference type="ARBA" id="ARBA00023027"/>
    </source>
</evidence>
<dbReference type="Gene3D" id="3.90.228.10">
    <property type="match status" value="1"/>
</dbReference>
<feature type="domain" description="RRM" evidence="8">
    <location>
        <begin position="6"/>
        <end position="79"/>
    </location>
</feature>
<dbReference type="InterPro" id="IPR000504">
    <property type="entry name" value="RRM_dom"/>
</dbReference>
<dbReference type="PROSITE" id="PS51059">
    <property type="entry name" value="PARP_CATALYTIC"/>
    <property type="match status" value="1"/>
</dbReference>
<evidence type="ECO:0000313" key="12">
    <source>
        <dbReference type="EMBL" id="CAG5128060.1"/>
    </source>
</evidence>
<gene>
    <name evidence="12" type="ORF">CUNI_LOCUS13618</name>
</gene>
<feature type="compositionally biased region" description="Polar residues" evidence="7">
    <location>
        <begin position="596"/>
        <end position="612"/>
    </location>
</feature>
<dbReference type="Proteomes" id="UP000678393">
    <property type="component" value="Unassembled WGS sequence"/>
</dbReference>
<organism evidence="12 13">
    <name type="scientific">Candidula unifasciata</name>
    <dbReference type="NCBI Taxonomy" id="100452"/>
    <lineage>
        <taxon>Eukaryota</taxon>
        <taxon>Metazoa</taxon>
        <taxon>Spiralia</taxon>
        <taxon>Lophotrochozoa</taxon>
        <taxon>Mollusca</taxon>
        <taxon>Gastropoda</taxon>
        <taxon>Heterobranchia</taxon>
        <taxon>Euthyneura</taxon>
        <taxon>Panpulmonata</taxon>
        <taxon>Eupulmonata</taxon>
        <taxon>Stylommatophora</taxon>
        <taxon>Helicina</taxon>
        <taxon>Helicoidea</taxon>
        <taxon>Geomitridae</taxon>
        <taxon>Candidula</taxon>
    </lineage>
</organism>
<evidence type="ECO:0000256" key="3">
    <source>
        <dbReference type="ARBA" id="ARBA00022679"/>
    </source>
</evidence>
<feature type="compositionally biased region" description="Basic and acidic residues" evidence="7">
    <location>
        <begin position="221"/>
        <end position="236"/>
    </location>
</feature>
<evidence type="ECO:0000256" key="6">
    <source>
        <dbReference type="PROSITE-ProRule" id="PRU00176"/>
    </source>
</evidence>
<dbReference type="Pfam" id="PF01661">
    <property type="entry name" value="Macro"/>
    <property type="match status" value="3"/>
</dbReference>
<keyword evidence="3" id="KW-0808">Transferase</keyword>
<dbReference type="SMART" id="SM00506">
    <property type="entry name" value="A1pp"/>
    <property type="match status" value="3"/>
</dbReference>
<dbReference type="GO" id="GO:0010629">
    <property type="term" value="P:negative regulation of gene expression"/>
    <property type="evidence" value="ECO:0007669"/>
    <property type="project" value="TreeGrafter"/>
</dbReference>
<dbReference type="GO" id="GO:0003950">
    <property type="term" value="F:NAD+ poly-ADP-ribosyltransferase activity"/>
    <property type="evidence" value="ECO:0007669"/>
    <property type="project" value="InterPro"/>
</dbReference>
<dbReference type="SUPFAM" id="SSF56399">
    <property type="entry name" value="ADP-ribosylation"/>
    <property type="match status" value="1"/>
</dbReference>
<evidence type="ECO:0000259" key="11">
    <source>
        <dbReference type="PROSITE" id="PS51154"/>
    </source>
</evidence>
<feature type="region of interest" description="Disordered" evidence="7">
    <location>
        <begin position="1609"/>
        <end position="1633"/>
    </location>
</feature>
<dbReference type="Pfam" id="PF02825">
    <property type="entry name" value="WWE"/>
    <property type="match status" value="1"/>
</dbReference>
<feature type="region of interest" description="Disordered" evidence="7">
    <location>
        <begin position="93"/>
        <end position="336"/>
    </location>
</feature>
<accession>A0A8S3ZK26</accession>
<dbReference type="SUPFAM" id="SSF117839">
    <property type="entry name" value="WWE domain"/>
    <property type="match status" value="1"/>
</dbReference>
<feature type="domain" description="PARP catalytic" evidence="10">
    <location>
        <begin position="2009"/>
        <end position="2114"/>
    </location>
</feature>
<dbReference type="InterPro" id="IPR012317">
    <property type="entry name" value="Poly(ADP-ribose)pol_cat_dom"/>
</dbReference>
<evidence type="ECO:0000259" key="9">
    <source>
        <dbReference type="PROSITE" id="PS50918"/>
    </source>
</evidence>
<feature type="domain" description="Macro" evidence="11">
    <location>
        <begin position="1427"/>
        <end position="1610"/>
    </location>
</feature>
<feature type="region of interest" description="Disordered" evidence="7">
    <location>
        <begin position="596"/>
        <end position="622"/>
    </location>
</feature>
<evidence type="ECO:0000256" key="1">
    <source>
        <dbReference type="ARBA" id="ARBA00004123"/>
    </source>
</evidence>
<evidence type="ECO:0000313" key="13">
    <source>
        <dbReference type="Proteomes" id="UP000678393"/>
    </source>
</evidence>
<feature type="compositionally biased region" description="Basic residues" evidence="7">
    <location>
        <begin position="300"/>
        <end position="315"/>
    </location>
</feature>
<sequence length="2114" mass="237624">MSKKSTKLKVEGLPRDATVSQISVLFSNKRKLGGGPIENIELTKGTAIVTFEHSNAVDIILGRGNTVQFYDVTVKVTRYFDPDDVKPDMKQIRTASKGNINSDEQELSDCEDMHEKIKKKSKKPLKETEKKKKTAIVKKQSSVSGKEAKTHRKKSKTYSETSDDEDIGSSEEKSESESLPRKSKTQKSVKEKITNESCSPPKTFSAKENKDHKMKVSKHAASHDELSDSESQSEKLKNKRHKSLNEISTTKKSSVNRKKTSDSDRDSECYRKRSKANSRTVEDNVDESTETESSLERPAKKTHAVHKKLSKKKRTAEKARSESENSEEDHTEESEELWKTTIKAKVSDITKTKDFYVMYLEDPHISQGQFYEESFLLDGLNRNLYVTFHDRKAAVATASFKHKADSNLLKVEMATKEDFDTHLNLVSVHGYFCNTDEQRRELKKKIEEISQMEVIDIIQQEEPRSAIIVFNPDSCEDISALTWMPVLFGNTRLIVAPVFKTNCVKVTGLHTLSSDETVKRYMSNSKRSGGGTITFFQRLSETEAYATYKERESVDGIIAKGSHTLEGGTLKVSPYHPCLSTEVYKKLVEPLKLQLGSNTGAPAKSPSESSRQMHSRGDIKANRSLHTSQTRLEFKKVSLYTYIDKTSNKKNQYALKLLKCGYEFLKKQEGVLINIMQSVHCRHTLVDDDSISSLFLTLNWPHKIKFVEVRRMLDRGLEELIKYLDTFTVAQFELPQFYKFQQYYLMTYQDEVLGFDIYFDSLDNLAYVVTSTEKEHFIENRMNALYQKFTTSALFPTASDHNRSYMNNQSGESRPRQNEKTSENIRPGIVRQEPMQNVCSSKDLNQTNKKKPAVPPKPLKENNKTKGTVQNEVMLAQLPVEQKLELGENDLIMLERTHFHKDLEAKIVPLQIILNTEQRCAIIKSSEKSKTNEAQVELLMKVRDFKSTDITSLFSPEQLQFLDKQEVQNKINDTYKEMKYHAHVRCSNGKVSVYHMKDVDSKLWKDVVTSQVMSKKKELNKDMVLILQSEKGRKFLADVCEISDGMKVRSCVKLDNNFLHIVTPAQQLDIVLKSVDKFLEENKSFERSVLFSGGKKKYVQKCLSQDFAQISNSLIPLGAKIVERADNYIVQGLKDGVIEGEKRLSQLSDKILVQEVSLKYFGVQEFLQTAEGESLLTRVENAQSCVILPSTDLPSGQSNFTAFGGQKLPQSQKPPSLIALDKLGDCSIMFQQGDITSIDTEAIVNPLDSTLKFSSGLAKALILKGGHKIQSELASSQPHGVSGEIIVTSAGNLDKCKTIIHVVCPVFSSTEMDELERAVAACLQCASSKGLKSIALPALGTGKILKFDTFVACQRLIKALHQHLMSGDSTLKNIHLCDTQADHVKQLIDRYKNAFSREVDSVGSLQETDRNLAAARPIPQPRTFPPQASRGQRDFRHIKVTCILGEIAKQKTDVIVVTVGNNPDLSKSGMTKDIVKHGGDIVQQEFNSNYGNGIKPGDFGQTSGGNLPCKRIFYARLHHWRGDSEEHMSKLVYKLLQNADQQGSDSMSIPAIGTGNLGYPADTAADVITNAICQFAMDNPNSSLKLINLVVFPKASDVVQAFQAALSGGRPRDTEAGASGYARSGHKEHRTGELQMKSVTLKIKKGDITSEKCDAIICGIRETMDLSSSGAVSKNLLKKCGSALQDECNSKKDEMAQKGYITTSAPNLNCKNIYHVSMDKFSHNWDKCVSQVLADAESQGCTSVGIPALGAGSRRADHKNIKQSILKGVHYFASKDKVTLKDVRLVVFSQEMLDDFLDDSDSPRQSSHGHEDDRGSNTATAVSEHVSLKIYADSHKTIANANKALNDVVKAAFKIEKDKKNQLKIFTKHQVRQLEEEGRRNQVKVNVSIEESLVTMSSFNKDGIITVQKLLNSQLIASVEDHHKSLHQAVKSAVIWQFEQEKWRDFEPVLNSELESAYKKKSLHYDITDARGRNYRIDFSAMKEFPLQNGTPHGQGFNVRRYDRTKEGEPLPKQWERMKSDENLKLVVLQAGSPEFQTVEKRFIQGGAANIPIKKIERIQNKSLYQQFKAKKREMDHRNPKGHNNEQRLFHGTDVGSVTAINENGFNRSYCGKN</sequence>
<dbReference type="PANTHER" id="PTHR14453:SF102">
    <property type="entry name" value="PROTEIN MONO-ADP-RIBOSYLTRANSFERASE PARP14-LIKE"/>
    <property type="match status" value="1"/>
</dbReference>
<feature type="compositionally biased region" description="Acidic residues" evidence="7">
    <location>
        <begin position="103"/>
        <end position="112"/>
    </location>
</feature>
<evidence type="ECO:0000259" key="8">
    <source>
        <dbReference type="PROSITE" id="PS50102"/>
    </source>
</evidence>
<dbReference type="SUPFAM" id="SSF52949">
    <property type="entry name" value="Macro domain-like"/>
    <property type="match status" value="3"/>
</dbReference>
<dbReference type="Gene3D" id="3.30.720.50">
    <property type="match status" value="1"/>
</dbReference>
<feature type="region of interest" description="Disordered" evidence="7">
    <location>
        <begin position="800"/>
        <end position="864"/>
    </location>
</feature>
<evidence type="ECO:0000259" key="10">
    <source>
        <dbReference type="PROSITE" id="PS51059"/>
    </source>
</evidence>
<dbReference type="InterPro" id="IPR035979">
    <property type="entry name" value="RBD_domain_sf"/>
</dbReference>
<dbReference type="GO" id="GO:0005634">
    <property type="term" value="C:nucleus"/>
    <property type="evidence" value="ECO:0007669"/>
    <property type="project" value="UniProtKB-SubCell"/>
</dbReference>
<evidence type="ECO:0000256" key="2">
    <source>
        <dbReference type="ARBA" id="ARBA00022676"/>
    </source>
</evidence>
<dbReference type="GO" id="GO:0005737">
    <property type="term" value="C:cytoplasm"/>
    <property type="evidence" value="ECO:0007669"/>
    <property type="project" value="TreeGrafter"/>
</dbReference>
<dbReference type="PROSITE" id="PS51154">
    <property type="entry name" value="MACRO"/>
    <property type="match status" value="3"/>
</dbReference>
<keyword evidence="4" id="KW-0520">NAD</keyword>
<feature type="compositionally biased region" description="Basic and acidic residues" evidence="7">
    <location>
        <begin position="170"/>
        <end position="180"/>
    </location>
</feature>
<name>A0A8S3ZK26_9EUPU</name>
<proteinExistence type="predicted"/>
<dbReference type="PANTHER" id="PTHR14453">
    <property type="entry name" value="PARP/ZINC FINGER CCCH TYPE DOMAIN CONTAINING PROTEIN"/>
    <property type="match status" value="1"/>
</dbReference>
<feature type="compositionally biased region" description="Polar residues" evidence="7">
    <location>
        <begin position="834"/>
        <end position="847"/>
    </location>
</feature>
<reference evidence="12" key="1">
    <citation type="submission" date="2021-04" db="EMBL/GenBank/DDBJ databases">
        <authorList>
            <consortium name="Molecular Ecology Group"/>
        </authorList>
    </citation>
    <scope>NUCLEOTIDE SEQUENCE</scope>
</reference>
<protein>
    <recommendedName>
        <fullName evidence="14">Poly [ADP-ribose] polymerase</fullName>
    </recommendedName>
</protein>
<dbReference type="InterPro" id="IPR043472">
    <property type="entry name" value="Macro_dom-like"/>
</dbReference>
<feature type="domain" description="Macro" evidence="11">
    <location>
        <begin position="1628"/>
        <end position="1804"/>
    </location>
</feature>
<feature type="compositionally biased region" description="Basic and acidic residues" evidence="7">
    <location>
        <begin position="259"/>
        <end position="271"/>
    </location>
</feature>
<keyword evidence="5" id="KW-0539">Nucleus</keyword>
<feature type="compositionally biased region" description="Polar residues" evidence="7">
    <location>
        <begin position="93"/>
        <end position="102"/>
    </location>
</feature>
<dbReference type="GO" id="GO:0003714">
    <property type="term" value="F:transcription corepressor activity"/>
    <property type="evidence" value="ECO:0007669"/>
    <property type="project" value="TreeGrafter"/>
</dbReference>
<dbReference type="InterPro" id="IPR012677">
    <property type="entry name" value="Nucleotide-bd_a/b_plait_sf"/>
</dbReference>
<feature type="domain" description="WWE" evidence="9">
    <location>
        <begin position="1918"/>
        <end position="2001"/>
    </location>
</feature>
<dbReference type="InterPro" id="IPR004170">
    <property type="entry name" value="WWE_dom"/>
</dbReference>
<feature type="non-terminal residue" evidence="12">
    <location>
        <position position="1"/>
    </location>
</feature>
<dbReference type="GO" id="GO:0003723">
    <property type="term" value="F:RNA binding"/>
    <property type="evidence" value="ECO:0007669"/>
    <property type="project" value="UniProtKB-UniRule"/>
</dbReference>
<evidence type="ECO:0008006" key="14">
    <source>
        <dbReference type="Google" id="ProtNLM"/>
    </source>
</evidence>
<dbReference type="InterPro" id="IPR052056">
    <property type="entry name" value="Mono-ARTD/PARP"/>
</dbReference>
<comment type="subcellular location">
    <subcellularLocation>
        <location evidence="1">Nucleus</location>
    </subcellularLocation>
</comment>
<dbReference type="PROSITE" id="PS50102">
    <property type="entry name" value="RRM"/>
    <property type="match status" value="1"/>
</dbReference>
<feature type="compositionally biased region" description="Acidic residues" evidence="7">
    <location>
        <begin position="324"/>
        <end position="335"/>
    </location>
</feature>
<keyword evidence="13" id="KW-1185">Reference proteome</keyword>
<comment type="caution">
    <text evidence="12">The sequence shown here is derived from an EMBL/GenBank/DDBJ whole genome shotgun (WGS) entry which is preliminary data.</text>
</comment>
<dbReference type="OrthoDB" id="5987649at2759"/>
<dbReference type="Pfam" id="PF23085">
    <property type="entry name" value="RRM_PARP14_3"/>
    <property type="match status" value="2"/>
</dbReference>
<feature type="region of interest" description="Disordered" evidence="7">
    <location>
        <begin position="1798"/>
        <end position="1819"/>
    </location>
</feature>
<keyword evidence="6" id="KW-0694">RNA-binding</keyword>
<dbReference type="Gene3D" id="3.30.70.330">
    <property type="match status" value="2"/>
</dbReference>
<feature type="compositionally biased region" description="Basic and acidic residues" evidence="7">
    <location>
        <begin position="813"/>
        <end position="823"/>
    </location>
</feature>
<dbReference type="EMBL" id="CAJHNH020002902">
    <property type="protein sequence ID" value="CAG5128060.1"/>
    <property type="molecule type" value="Genomic_DNA"/>
</dbReference>